<dbReference type="OrthoDB" id="6525372at2759"/>
<dbReference type="InParanoid" id="A0A6P6YE79"/>
<protein>
    <submittedName>
        <fullName evidence="2">Ras-related protein RabV-like</fullName>
    </submittedName>
</protein>
<dbReference type="KEGG" id="dpte:113796950"/>
<evidence type="ECO:0000313" key="2">
    <source>
        <dbReference type="RefSeq" id="XP_027203049.1"/>
    </source>
</evidence>
<accession>A0A6P6YE79</accession>
<gene>
    <name evidence="2" type="primary">LOC113796950</name>
</gene>
<dbReference type="Proteomes" id="UP000515146">
    <property type="component" value="Unplaced"/>
</dbReference>
<name>A0A6P6YE79_DERPT</name>
<keyword evidence="1" id="KW-1185">Reference proteome</keyword>
<organism evidence="1 2">
    <name type="scientific">Dermatophagoides pteronyssinus</name>
    <name type="common">European house dust mite</name>
    <dbReference type="NCBI Taxonomy" id="6956"/>
    <lineage>
        <taxon>Eukaryota</taxon>
        <taxon>Metazoa</taxon>
        <taxon>Ecdysozoa</taxon>
        <taxon>Arthropoda</taxon>
        <taxon>Chelicerata</taxon>
        <taxon>Arachnida</taxon>
        <taxon>Acari</taxon>
        <taxon>Acariformes</taxon>
        <taxon>Sarcoptiformes</taxon>
        <taxon>Astigmata</taxon>
        <taxon>Psoroptidia</taxon>
        <taxon>Analgoidea</taxon>
        <taxon>Pyroglyphidae</taxon>
        <taxon>Dermatophagoidinae</taxon>
        <taxon>Dermatophagoides</taxon>
    </lineage>
</organism>
<reference evidence="2" key="1">
    <citation type="submission" date="2025-08" db="UniProtKB">
        <authorList>
            <consortium name="RefSeq"/>
        </authorList>
    </citation>
    <scope>IDENTIFICATION</scope>
    <source>
        <strain evidence="2">Airmid</strain>
    </source>
</reference>
<dbReference type="AlphaFoldDB" id="A0A6P6YE79"/>
<sequence length="147" mass="17069">MMTKTRLIDEIDEKFFLKLKFLAGGLLKTMKIFDQNDYCLFATDSNGLMKKRTTKNISNNISNNSNNSNNRTINFDNHTTTNQTTAFGYNLKRLNISYLTIEIITKSSSNLDEFQTAQIVINFLRLLIGHPKFFTNIYNQFDLIIDF</sequence>
<feature type="non-terminal residue" evidence="2">
    <location>
        <position position="147"/>
    </location>
</feature>
<dbReference type="RefSeq" id="XP_027203049.1">
    <property type="nucleotide sequence ID" value="XM_027347248.1"/>
</dbReference>
<proteinExistence type="predicted"/>
<evidence type="ECO:0000313" key="1">
    <source>
        <dbReference type="Proteomes" id="UP000515146"/>
    </source>
</evidence>